<proteinExistence type="predicted"/>
<reference evidence="2" key="3">
    <citation type="submission" date="2022-06" db="UniProtKB">
        <authorList>
            <consortium name="EnsemblPlants"/>
        </authorList>
    </citation>
    <scope>IDENTIFICATION</scope>
</reference>
<dbReference type="EnsemblPlants" id="TuG1812G0300001986.01.T01">
    <property type="protein sequence ID" value="TuG1812G0300001986.01.T01.cds402740"/>
    <property type="gene ID" value="TuG1812G0300001986.01"/>
</dbReference>
<dbReference type="PROSITE" id="PS50878">
    <property type="entry name" value="RT_POL"/>
    <property type="match status" value="1"/>
</dbReference>
<feature type="domain" description="Reverse transcriptase" evidence="1">
    <location>
        <begin position="74"/>
        <end position="253"/>
    </location>
</feature>
<sequence length="253" mass="28714">MTSPRQLRLNLDALDLPMRDLGGLERTFTEEEILQTIKFVPLDKAPGPDGFTTRFYVSCWPIIKDDLFTAFSMFHHGDMRGLASINKALVTLLPKRDGAEELRDFRHVSFMHGVIKIFDKILACRLAHELPNLIGPHQSVFVKGRSLHHNFMLEQSMARRLHALKHPTIMLKLDISKAFGTIQWAFLLEVLQRMGFGRMWTNWMAGLLATSSTHVMVNGTPSAPIHSCKGLRQGGPLSPMLFIIIMEPLQKLF</sequence>
<protein>
    <recommendedName>
        <fullName evidence="1">Reverse transcriptase domain-containing protein</fullName>
    </recommendedName>
</protein>
<dbReference type="Pfam" id="PF00078">
    <property type="entry name" value="RVT_1"/>
    <property type="match status" value="1"/>
</dbReference>
<name>A0A8R7TUD2_TRIUA</name>
<evidence type="ECO:0000313" key="3">
    <source>
        <dbReference type="Proteomes" id="UP000015106"/>
    </source>
</evidence>
<reference evidence="2" key="2">
    <citation type="submission" date="2018-03" db="EMBL/GenBank/DDBJ databases">
        <title>The Triticum urartu genome reveals the dynamic nature of wheat genome evolution.</title>
        <authorList>
            <person name="Ling H."/>
            <person name="Ma B."/>
            <person name="Shi X."/>
            <person name="Liu H."/>
            <person name="Dong L."/>
            <person name="Sun H."/>
            <person name="Cao Y."/>
            <person name="Gao Q."/>
            <person name="Zheng S."/>
            <person name="Li Y."/>
            <person name="Yu Y."/>
            <person name="Du H."/>
            <person name="Qi M."/>
            <person name="Li Y."/>
            <person name="Yu H."/>
            <person name="Cui Y."/>
            <person name="Wang N."/>
            <person name="Chen C."/>
            <person name="Wu H."/>
            <person name="Zhao Y."/>
            <person name="Zhang J."/>
            <person name="Li Y."/>
            <person name="Zhou W."/>
            <person name="Zhang B."/>
            <person name="Hu W."/>
            <person name="Eijk M."/>
            <person name="Tang J."/>
            <person name="Witsenboer H."/>
            <person name="Zhao S."/>
            <person name="Li Z."/>
            <person name="Zhang A."/>
            <person name="Wang D."/>
            <person name="Liang C."/>
        </authorList>
    </citation>
    <scope>NUCLEOTIDE SEQUENCE [LARGE SCALE GENOMIC DNA]</scope>
    <source>
        <strain evidence="2">cv. G1812</strain>
    </source>
</reference>
<evidence type="ECO:0000313" key="2">
    <source>
        <dbReference type="EnsemblPlants" id="TuG1812G0300001986.01.T01.cds402740"/>
    </source>
</evidence>
<keyword evidence="3" id="KW-1185">Reference proteome</keyword>
<dbReference type="AlphaFoldDB" id="A0A8R7TUD2"/>
<dbReference type="InterPro" id="IPR000477">
    <property type="entry name" value="RT_dom"/>
</dbReference>
<organism evidence="2 3">
    <name type="scientific">Triticum urartu</name>
    <name type="common">Red wild einkorn</name>
    <name type="synonym">Crithodium urartu</name>
    <dbReference type="NCBI Taxonomy" id="4572"/>
    <lineage>
        <taxon>Eukaryota</taxon>
        <taxon>Viridiplantae</taxon>
        <taxon>Streptophyta</taxon>
        <taxon>Embryophyta</taxon>
        <taxon>Tracheophyta</taxon>
        <taxon>Spermatophyta</taxon>
        <taxon>Magnoliopsida</taxon>
        <taxon>Liliopsida</taxon>
        <taxon>Poales</taxon>
        <taxon>Poaceae</taxon>
        <taxon>BOP clade</taxon>
        <taxon>Pooideae</taxon>
        <taxon>Triticodae</taxon>
        <taxon>Triticeae</taxon>
        <taxon>Triticinae</taxon>
        <taxon>Triticum</taxon>
    </lineage>
</organism>
<dbReference type="Proteomes" id="UP000015106">
    <property type="component" value="Chromosome 3"/>
</dbReference>
<dbReference type="InterPro" id="IPR043502">
    <property type="entry name" value="DNA/RNA_pol_sf"/>
</dbReference>
<dbReference type="Gramene" id="TuG1812G0300001986.01.T01">
    <property type="protein sequence ID" value="TuG1812G0300001986.01.T01.cds402740"/>
    <property type="gene ID" value="TuG1812G0300001986.01"/>
</dbReference>
<dbReference type="PANTHER" id="PTHR19446">
    <property type="entry name" value="REVERSE TRANSCRIPTASES"/>
    <property type="match status" value="1"/>
</dbReference>
<reference evidence="3" key="1">
    <citation type="journal article" date="2013" name="Nature">
        <title>Draft genome of the wheat A-genome progenitor Triticum urartu.</title>
        <authorList>
            <person name="Ling H.Q."/>
            <person name="Zhao S."/>
            <person name="Liu D."/>
            <person name="Wang J."/>
            <person name="Sun H."/>
            <person name="Zhang C."/>
            <person name="Fan H."/>
            <person name="Li D."/>
            <person name="Dong L."/>
            <person name="Tao Y."/>
            <person name="Gao C."/>
            <person name="Wu H."/>
            <person name="Li Y."/>
            <person name="Cui Y."/>
            <person name="Guo X."/>
            <person name="Zheng S."/>
            <person name="Wang B."/>
            <person name="Yu K."/>
            <person name="Liang Q."/>
            <person name="Yang W."/>
            <person name="Lou X."/>
            <person name="Chen J."/>
            <person name="Feng M."/>
            <person name="Jian J."/>
            <person name="Zhang X."/>
            <person name="Luo G."/>
            <person name="Jiang Y."/>
            <person name="Liu J."/>
            <person name="Wang Z."/>
            <person name="Sha Y."/>
            <person name="Zhang B."/>
            <person name="Wu H."/>
            <person name="Tang D."/>
            <person name="Shen Q."/>
            <person name="Xue P."/>
            <person name="Zou S."/>
            <person name="Wang X."/>
            <person name="Liu X."/>
            <person name="Wang F."/>
            <person name="Yang Y."/>
            <person name="An X."/>
            <person name="Dong Z."/>
            <person name="Zhang K."/>
            <person name="Zhang X."/>
            <person name="Luo M.C."/>
            <person name="Dvorak J."/>
            <person name="Tong Y."/>
            <person name="Wang J."/>
            <person name="Yang H."/>
            <person name="Li Z."/>
            <person name="Wang D."/>
            <person name="Zhang A."/>
            <person name="Wang J."/>
        </authorList>
    </citation>
    <scope>NUCLEOTIDE SEQUENCE</scope>
    <source>
        <strain evidence="3">cv. G1812</strain>
    </source>
</reference>
<dbReference type="SUPFAM" id="SSF56672">
    <property type="entry name" value="DNA/RNA polymerases"/>
    <property type="match status" value="1"/>
</dbReference>
<evidence type="ECO:0000259" key="1">
    <source>
        <dbReference type="PROSITE" id="PS50878"/>
    </source>
</evidence>
<accession>A0A8R7TUD2</accession>